<gene>
    <name evidence="2" type="ORF">CHARACLAT_018265</name>
</gene>
<keyword evidence="3" id="KW-1185">Reference proteome</keyword>
<evidence type="ECO:0000313" key="2">
    <source>
        <dbReference type="EMBL" id="MED6290915.1"/>
    </source>
</evidence>
<proteinExistence type="predicted"/>
<protein>
    <submittedName>
        <fullName evidence="2">Uncharacterized protein</fullName>
    </submittedName>
</protein>
<name>A0ABU7EUW8_9TELE</name>
<feature type="transmembrane region" description="Helical" evidence="1">
    <location>
        <begin position="401"/>
        <end position="425"/>
    </location>
</feature>
<evidence type="ECO:0000313" key="3">
    <source>
        <dbReference type="Proteomes" id="UP001352852"/>
    </source>
</evidence>
<reference evidence="2 3" key="1">
    <citation type="submission" date="2021-06" db="EMBL/GenBank/DDBJ databases">
        <authorList>
            <person name="Palmer J.M."/>
        </authorList>
    </citation>
    <scope>NUCLEOTIDE SEQUENCE [LARGE SCALE GENOMIC DNA]</scope>
    <source>
        <strain evidence="2 3">CL_MEX2019</strain>
        <tissue evidence="2">Muscle</tissue>
    </source>
</reference>
<keyword evidence="1" id="KW-1133">Transmembrane helix</keyword>
<keyword evidence="1" id="KW-0472">Membrane</keyword>
<sequence>MPVWSVQHIHCFIMAVQLVFFILFNSLYETKAEDLCHEAKSEALPQPNLMVDRLVITETDSVTLNCSTSPNVSVSRCDFYIANEKMSANSSCVETVTGTKLLSKPKIRPPAEVKVKCSYSIKDGTVNITSSDSISTIITINNLSPPTLTVNPLVITESDSVTLNCQPPLSVPVTECYFHIGGGKTPQRFPCLKTLRGSEILSLTKQSAPTNFDVTCFYMKVHESPKSNLLTIIIQLPPAELRVNPQQITESDLVTLNCGTPSFDSVATCSLYFIKSKIARTISCMQNMTGRELLMMTHQTSPAEVELTCYYTVKNTGRQHQSPDSHISSVTVHNVEKIDSTTAQRVSTFSVTAGSVKPTVGGTTDSMSYYTSRSSVALVSRSSVTSVTPKSTAEQKPLRNWMLLAPPGFGVGVGVVLLIVGLLCSRQRSGKITHRRSRVNFNETFMGMRNFTTAELSPVGDENGYNRITSIPTANSAPEGVQVNTQHNQNGNTDVYHVYSTIPDEPAASTIVNEMYYTLQAQ</sequence>
<accession>A0ABU7EUW8</accession>
<dbReference type="Proteomes" id="UP001352852">
    <property type="component" value="Unassembled WGS sequence"/>
</dbReference>
<comment type="caution">
    <text evidence="2">The sequence shown here is derived from an EMBL/GenBank/DDBJ whole genome shotgun (WGS) entry which is preliminary data.</text>
</comment>
<keyword evidence="1" id="KW-0812">Transmembrane</keyword>
<dbReference type="EMBL" id="JAHUTJ010067161">
    <property type="protein sequence ID" value="MED6290915.1"/>
    <property type="molecule type" value="Genomic_DNA"/>
</dbReference>
<organism evidence="2 3">
    <name type="scientific">Characodon lateralis</name>
    <dbReference type="NCBI Taxonomy" id="208331"/>
    <lineage>
        <taxon>Eukaryota</taxon>
        <taxon>Metazoa</taxon>
        <taxon>Chordata</taxon>
        <taxon>Craniata</taxon>
        <taxon>Vertebrata</taxon>
        <taxon>Euteleostomi</taxon>
        <taxon>Actinopterygii</taxon>
        <taxon>Neopterygii</taxon>
        <taxon>Teleostei</taxon>
        <taxon>Neoteleostei</taxon>
        <taxon>Acanthomorphata</taxon>
        <taxon>Ovalentaria</taxon>
        <taxon>Atherinomorphae</taxon>
        <taxon>Cyprinodontiformes</taxon>
        <taxon>Goodeidae</taxon>
        <taxon>Characodon</taxon>
    </lineage>
</organism>
<evidence type="ECO:0000256" key="1">
    <source>
        <dbReference type="SAM" id="Phobius"/>
    </source>
</evidence>